<evidence type="ECO:0000256" key="1">
    <source>
        <dbReference type="ARBA" id="ARBA00004651"/>
    </source>
</evidence>
<evidence type="ECO:0000256" key="7">
    <source>
        <dbReference type="ARBA" id="ARBA00023136"/>
    </source>
</evidence>
<feature type="transmembrane region" description="Helical" evidence="8">
    <location>
        <begin position="9"/>
        <end position="28"/>
    </location>
</feature>
<comment type="caution">
    <text evidence="9">The sequence shown here is derived from an EMBL/GenBank/DDBJ whole genome shotgun (WGS) entry which is preliminary data.</text>
</comment>
<feature type="transmembrane region" description="Helical" evidence="8">
    <location>
        <begin position="227"/>
        <end position="248"/>
    </location>
</feature>
<dbReference type="Proteomes" id="UP000238196">
    <property type="component" value="Unassembled WGS sequence"/>
</dbReference>
<dbReference type="PANTHER" id="PTHR30047:SF7">
    <property type="entry name" value="HIGH-AFFINITY CHOLINE TRANSPORT PROTEIN"/>
    <property type="match status" value="1"/>
</dbReference>
<comment type="similarity">
    <text evidence="2">Belongs to the BCCT transporter (TC 2.A.15) family.</text>
</comment>
<evidence type="ECO:0000256" key="8">
    <source>
        <dbReference type="SAM" id="Phobius"/>
    </source>
</evidence>
<dbReference type="GO" id="GO:0005886">
    <property type="term" value="C:plasma membrane"/>
    <property type="evidence" value="ECO:0007669"/>
    <property type="project" value="UniProtKB-SubCell"/>
</dbReference>
<feature type="transmembrane region" description="Helical" evidence="8">
    <location>
        <begin position="315"/>
        <end position="333"/>
    </location>
</feature>
<dbReference type="InterPro" id="IPR000060">
    <property type="entry name" value="BCCT_transptr"/>
</dbReference>
<dbReference type="GO" id="GO:0022857">
    <property type="term" value="F:transmembrane transporter activity"/>
    <property type="evidence" value="ECO:0007669"/>
    <property type="project" value="InterPro"/>
</dbReference>
<reference evidence="9 10" key="1">
    <citation type="submission" date="2018-02" db="EMBL/GenBank/DDBJ databases">
        <title>novel marine gammaproteobacteria from coastal saline agro ecosystem.</title>
        <authorList>
            <person name="Krishnan R."/>
            <person name="Ramesh Kumar N."/>
        </authorList>
    </citation>
    <scope>NUCLEOTIDE SEQUENCE [LARGE SCALE GENOMIC DNA]</scope>
    <source>
        <strain evidence="9 10">228</strain>
    </source>
</reference>
<evidence type="ECO:0000256" key="5">
    <source>
        <dbReference type="ARBA" id="ARBA00022692"/>
    </source>
</evidence>
<dbReference type="PANTHER" id="PTHR30047">
    <property type="entry name" value="HIGH-AFFINITY CHOLINE TRANSPORT PROTEIN-RELATED"/>
    <property type="match status" value="1"/>
</dbReference>
<feature type="transmembrane region" description="Helical" evidence="8">
    <location>
        <begin position="88"/>
        <end position="107"/>
    </location>
</feature>
<accession>A0A2S5KSU6</accession>
<keyword evidence="7 8" id="KW-0472">Membrane</keyword>
<feature type="transmembrane region" description="Helical" evidence="8">
    <location>
        <begin position="474"/>
        <end position="494"/>
    </location>
</feature>
<evidence type="ECO:0000256" key="2">
    <source>
        <dbReference type="ARBA" id="ARBA00005658"/>
    </source>
</evidence>
<evidence type="ECO:0000256" key="4">
    <source>
        <dbReference type="ARBA" id="ARBA00022475"/>
    </source>
</evidence>
<proteinExistence type="inferred from homology"/>
<feature type="transmembrane region" description="Helical" evidence="8">
    <location>
        <begin position="345"/>
        <end position="370"/>
    </location>
</feature>
<keyword evidence="4" id="KW-1003">Cell membrane</keyword>
<dbReference type="OrthoDB" id="9775735at2"/>
<gene>
    <name evidence="9" type="ORF">C4K68_08475</name>
</gene>
<evidence type="ECO:0000256" key="3">
    <source>
        <dbReference type="ARBA" id="ARBA00022448"/>
    </source>
</evidence>
<comment type="subcellular location">
    <subcellularLocation>
        <location evidence="1">Cell membrane</location>
        <topology evidence="1">Multi-pass membrane protein</topology>
    </subcellularLocation>
</comment>
<feature type="transmembrane region" description="Helical" evidence="8">
    <location>
        <begin position="449"/>
        <end position="468"/>
    </location>
</feature>
<feature type="transmembrane region" description="Helical" evidence="8">
    <location>
        <begin position="183"/>
        <end position="207"/>
    </location>
</feature>
<feature type="transmembrane region" description="Helical" evidence="8">
    <location>
        <begin position="143"/>
        <end position="162"/>
    </location>
</feature>
<name>A0A2S5KSU6_9PROT</name>
<feature type="transmembrane region" description="Helical" evidence="8">
    <location>
        <begin position="48"/>
        <end position="67"/>
    </location>
</feature>
<feature type="transmembrane region" description="Helical" evidence="8">
    <location>
        <begin position="390"/>
        <end position="414"/>
    </location>
</feature>
<organism evidence="9 10">
    <name type="scientific">Proteobacteria bacterium 228</name>
    <dbReference type="NCBI Taxonomy" id="2083153"/>
    <lineage>
        <taxon>Bacteria</taxon>
        <taxon>Pseudomonadati</taxon>
        <taxon>Pseudomonadota</taxon>
    </lineage>
</organism>
<evidence type="ECO:0000256" key="6">
    <source>
        <dbReference type="ARBA" id="ARBA00022989"/>
    </source>
</evidence>
<keyword evidence="5 8" id="KW-0812">Transmembrane</keyword>
<dbReference type="Pfam" id="PF02028">
    <property type="entry name" value="BCCT"/>
    <property type="match status" value="1"/>
</dbReference>
<dbReference type="EMBL" id="PRLP01000025">
    <property type="protein sequence ID" value="PPC77810.1"/>
    <property type="molecule type" value="Genomic_DNA"/>
</dbReference>
<evidence type="ECO:0000313" key="9">
    <source>
        <dbReference type="EMBL" id="PPC77810.1"/>
    </source>
</evidence>
<keyword evidence="6 8" id="KW-1133">Transmembrane helix</keyword>
<evidence type="ECO:0000313" key="10">
    <source>
        <dbReference type="Proteomes" id="UP000238196"/>
    </source>
</evidence>
<protein>
    <submittedName>
        <fullName evidence="9">BCCT transporter</fullName>
    </submittedName>
</protein>
<keyword evidence="3" id="KW-0813">Transport</keyword>
<sequence>MWRSIRPWVFWPTFTVLMAAVLCSYVNLPLLLSTTKQLNTLILNTFSWLFSLGSLYLLVLAVAVYFSPLGKIRIGGENATPLLSKWRWFSITLCTTLAVGVLFWTTAEPLYHLYSPPESLGISANSTDARLFAMSTMFLHWSFTPYAIYTVPALVFALAFYNRRLTFSISSMLRPLFRNDMPAWLINLVDAIALFALVAGMASSLGTGALTLSGGASQYIGGDTSPLRLAIIIAIIVATFVLSAASGLHKGISRLSAINAWLLAFVGIFVFVCGPTLYMLNLGTEAFGQYLDHFFTRSLFTGAAGHDEWPHWWSIFYWAIWFAWAPISALFLGKIARGYTVREFIMINLVLPALFATVWICVFSSASLYFDEMLHGALNSVLNDKGVEHVLYSLFEQMPASSLMIALLLFVAYISYVTAADSNTDAIGNLCTHGLDASSDLNAGMPMKVLWGTIVGIVSWVMVSFVGIDGVKMLSNLGGLPAMFIILLTSLSLWKWLKEPESLRHAAPLQGENRNSAMATSSLHARATVSNQPAG</sequence>
<feature type="transmembrane region" description="Helical" evidence="8">
    <location>
        <begin position="260"/>
        <end position="280"/>
    </location>
</feature>
<dbReference type="AlphaFoldDB" id="A0A2S5KSU6"/>